<name>A0AAD9Q778_ACRCE</name>
<reference evidence="1" key="1">
    <citation type="journal article" date="2023" name="G3 (Bethesda)">
        <title>Whole genome assembly and annotation of the endangered Caribbean coral Acropora cervicornis.</title>
        <authorList>
            <person name="Selwyn J.D."/>
            <person name="Vollmer S.V."/>
        </authorList>
    </citation>
    <scope>NUCLEOTIDE SEQUENCE</scope>
    <source>
        <strain evidence="1">K2</strain>
    </source>
</reference>
<proteinExistence type="predicted"/>
<dbReference type="Proteomes" id="UP001249851">
    <property type="component" value="Unassembled WGS sequence"/>
</dbReference>
<dbReference type="EMBL" id="JARQWQ010000060">
    <property type="protein sequence ID" value="KAK2555883.1"/>
    <property type="molecule type" value="Genomic_DNA"/>
</dbReference>
<keyword evidence="2" id="KW-1185">Reference proteome</keyword>
<reference evidence="1" key="2">
    <citation type="journal article" date="2023" name="Science">
        <title>Genomic signatures of disease resistance in endangered staghorn corals.</title>
        <authorList>
            <person name="Vollmer S.V."/>
            <person name="Selwyn J.D."/>
            <person name="Despard B.A."/>
            <person name="Roesel C.L."/>
        </authorList>
    </citation>
    <scope>NUCLEOTIDE SEQUENCE</scope>
    <source>
        <strain evidence="1">K2</strain>
    </source>
</reference>
<accession>A0AAD9Q778</accession>
<sequence>MDLNILLHMLYVPSQENPADAPSRRLSSLDYTLASEIWNEIELTFGGGQGHSCDLMALDSNAMSDRLRHPSSPSFHATPFARVNWGNLVCARLDSALYNHAASPDNSICTISFHGIKLQISIKDFGNLAFQTK</sequence>
<evidence type="ECO:0000313" key="1">
    <source>
        <dbReference type="EMBL" id="KAK2555883.1"/>
    </source>
</evidence>
<dbReference type="AlphaFoldDB" id="A0AAD9Q778"/>
<organism evidence="1 2">
    <name type="scientific">Acropora cervicornis</name>
    <name type="common">Staghorn coral</name>
    <dbReference type="NCBI Taxonomy" id="6130"/>
    <lineage>
        <taxon>Eukaryota</taxon>
        <taxon>Metazoa</taxon>
        <taxon>Cnidaria</taxon>
        <taxon>Anthozoa</taxon>
        <taxon>Hexacorallia</taxon>
        <taxon>Scleractinia</taxon>
        <taxon>Astrocoeniina</taxon>
        <taxon>Acroporidae</taxon>
        <taxon>Acropora</taxon>
    </lineage>
</organism>
<gene>
    <name evidence="1" type="ORF">P5673_022548</name>
</gene>
<evidence type="ECO:0000313" key="2">
    <source>
        <dbReference type="Proteomes" id="UP001249851"/>
    </source>
</evidence>
<comment type="caution">
    <text evidence="1">The sequence shown here is derived from an EMBL/GenBank/DDBJ whole genome shotgun (WGS) entry which is preliminary data.</text>
</comment>
<protein>
    <submittedName>
        <fullName evidence="1">Uncharacterized protein</fullName>
    </submittedName>
</protein>